<reference evidence="4" key="1">
    <citation type="journal article" date="2019" name="Int. J. Syst. Evol. Microbiol.">
        <title>The Global Catalogue of Microorganisms (GCM) 10K type strain sequencing project: providing services to taxonomists for standard genome sequencing and annotation.</title>
        <authorList>
            <consortium name="The Broad Institute Genomics Platform"/>
            <consortium name="The Broad Institute Genome Sequencing Center for Infectious Disease"/>
            <person name="Wu L."/>
            <person name="Ma J."/>
        </authorList>
    </citation>
    <scope>NUCLEOTIDE SEQUENCE [LARGE SCALE GENOMIC DNA]</scope>
    <source>
        <strain evidence="4">NBRC 108723</strain>
    </source>
</reference>
<feature type="transmembrane region" description="Helical" evidence="2">
    <location>
        <begin position="80"/>
        <end position="96"/>
    </location>
</feature>
<name>A0ABQ6F0T9_9VIBR</name>
<keyword evidence="2" id="KW-0472">Membrane</keyword>
<keyword evidence="4" id="KW-1185">Reference proteome</keyword>
<evidence type="ECO:0008006" key="5">
    <source>
        <dbReference type="Google" id="ProtNLM"/>
    </source>
</evidence>
<gene>
    <name evidence="3" type="ORF">GCM10007938_26540</name>
</gene>
<organism evidence="3 4">
    <name type="scientific">Vibrio zhanjiangensis</name>
    <dbReference type="NCBI Taxonomy" id="1046128"/>
    <lineage>
        <taxon>Bacteria</taxon>
        <taxon>Pseudomonadati</taxon>
        <taxon>Pseudomonadota</taxon>
        <taxon>Gammaproteobacteria</taxon>
        <taxon>Vibrionales</taxon>
        <taxon>Vibrionaceae</taxon>
        <taxon>Vibrio</taxon>
    </lineage>
</organism>
<feature type="coiled-coil region" evidence="1">
    <location>
        <begin position="32"/>
        <end position="59"/>
    </location>
</feature>
<comment type="caution">
    <text evidence="3">The sequence shown here is derived from an EMBL/GenBank/DDBJ whole genome shotgun (WGS) entry which is preliminary data.</text>
</comment>
<accession>A0ABQ6F0T9</accession>
<proteinExistence type="predicted"/>
<dbReference type="Gene3D" id="1.20.5.170">
    <property type="match status" value="1"/>
</dbReference>
<evidence type="ECO:0000256" key="2">
    <source>
        <dbReference type="SAM" id="Phobius"/>
    </source>
</evidence>
<dbReference type="Proteomes" id="UP001157138">
    <property type="component" value="Unassembled WGS sequence"/>
</dbReference>
<keyword evidence="2" id="KW-1133">Transmembrane helix</keyword>
<evidence type="ECO:0000313" key="4">
    <source>
        <dbReference type="Proteomes" id="UP001157138"/>
    </source>
</evidence>
<protein>
    <recommendedName>
        <fullName evidence="5">Chromosome partitioning protein ParA</fullName>
    </recommendedName>
</protein>
<dbReference type="RefSeq" id="WP_284192743.1">
    <property type="nucleotide sequence ID" value="NZ_BSPW01000059.1"/>
</dbReference>
<dbReference type="EMBL" id="BSPW01000059">
    <property type="protein sequence ID" value="GLT18872.1"/>
    <property type="molecule type" value="Genomic_DNA"/>
</dbReference>
<evidence type="ECO:0000313" key="3">
    <source>
        <dbReference type="EMBL" id="GLT18872.1"/>
    </source>
</evidence>
<keyword evidence="1" id="KW-0175">Coiled coil</keyword>
<sequence>MSGSPVLQTEFHSFRVEMRDYMQQQTKLMSQMVELQTKHTNLEAQFTRLERDLDEVERRVRPIEQGQSGTQEKTKYNRDLIWLILTMFFGLAGYALRGGM</sequence>
<keyword evidence="2" id="KW-0812">Transmembrane</keyword>
<evidence type="ECO:0000256" key="1">
    <source>
        <dbReference type="SAM" id="Coils"/>
    </source>
</evidence>